<reference evidence="2 3" key="2">
    <citation type="submission" date="2016-07" db="EMBL/GenBank/DDBJ databases">
        <title>Revisiting the Taxonomy of the Elizabethkingia Genus based on Whole-Genome Sequencing, Optical Mapping, and MALDI-TOF.</title>
        <authorList>
            <person name="Nicholson A.C."/>
        </authorList>
    </citation>
    <scope>NUCLEOTIDE SEQUENCE [LARGE SCALE GENOMIC DNA]</scope>
    <source>
        <strain evidence="2 3">C1558</strain>
    </source>
</reference>
<comment type="caution">
    <text evidence="1">The sequence shown here is derived from an EMBL/GenBank/DDBJ whole genome shotgun (WGS) entry which is preliminary data.</text>
</comment>
<evidence type="ECO:0000313" key="2">
    <source>
        <dbReference type="EMBL" id="OPB93392.1"/>
    </source>
</evidence>
<organism evidence="1 4">
    <name type="scientific">Elizabethkingia ursingii</name>
    <dbReference type="NCBI Taxonomy" id="1756150"/>
    <lineage>
        <taxon>Bacteria</taxon>
        <taxon>Pseudomonadati</taxon>
        <taxon>Bacteroidota</taxon>
        <taxon>Flavobacteriia</taxon>
        <taxon>Flavobacteriales</taxon>
        <taxon>Weeksellaceae</taxon>
        <taxon>Elizabethkingia</taxon>
    </lineage>
</organism>
<protein>
    <submittedName>
        <fullName evidence="1">Uncharacterized protein</fullName>
    </submittedName>
</protein>
<reference evidence="1 4" key="1">
    <citation type="submission" date="2016-06" db="EMBL/GenBank/DDBJ databases">
        <authorList>
            <person name="Nicholson A.C."/>
        </authorList>
    </citation>
    <scope>NUCLEOTIDE SEQUENCE [LARGE SCALE GENOMIC DNA]</scope>
    <source>
        <strain evidence="1 4">G4123</strain>
    </source>
</reference>
<sequence>MEIPFYLSFKEFETNYSNDLGVWLSLYPDATEVNYLKELVGQYKHYLRYNNIEQLFETDAIIEIRDCIFPYFRNSEVRYIGNFGGPPTFRDKEGNIFRRLTLNMMEYAQYILDKTYEHLERISYALAKNETILEHISDSTIISSHENFGYWLNEDLHQLALPFLKAYIPVSEKKVNPALYRNFEFSIPKIADLIDRKLIELDLEEFTIKTFLLNKNISGVSFENEIPEKQSKADIKNNYIAKIKVNGSLQALGFIFTELIEKGYIEPMRKTGKPNVQGTAQLLLDHFEFTKDMEQPSLESLRQSLFSQNKFSMDKQNLFRVPGLNQIEK</sequence>
<dbReference type="AlphaFoldDB" id="A0AAJ3NC12"/>
<dbReference type="Proteomes" id="UP000190016">
    <property type="component" value="Unassembled WGS sequence"/>
</dbReference>
<dbReference type="RefSeq" id="WP_078403385.1">
    <property type="nucleotide sequence ID" value="NZ_CP016377.1"/>
</dbReference>
<gene>
    <name evidence="1" type="ORF">BAY32_08905</name>
    <name evidence="2" type="ORF">BB021_03115</name>
</gene>
<evidence type="ECO:0000313" key="1">
    <source>
        <dbReference type="EMBL" id="OPB74443.1"/>
    </source>
</evidence>
<evidence type="ECO:0000313" key="3">
    <source>
        <dbReference type="Proteomes" id="UP000190016"/>
    </source>
</evidence>
<dbReference type="KEGG" id="ego:BBD34_11285"/>
<name>A0AAJ3NC12_9FLAO</name>
<proteinExistence type="predicted"/>
<dbReference type="EMBL" id="MBDS01000002">
    <property type="protein sequence ID" value="OPB93392.1"/>
    <property type="molecule type" value="Genomic_DNA"/>
</dbReference>
<evidence type="ECO:0000313" key="4">
    <source>
        <dbReference type="Proteomes" id="UP000190816"/>
    </source>
</evidence>
<dbReference type="Proteomes" id="UP000190816">
    <property type="component" value="Unassembled WGS sequence"/>
</dbReference>
<keyword evidence="3" id="KW-1185">Reference proteome</keyword>
<accession>A0AAJ3NC12</accession>
<dbReference type="EMBL" id="MAIC01000015">
    <property type="protein sequence ID" value="OPB74443.1"/>
    <property type="molecule type" value="Genomic_DNA"/>
</dbReference>